<feature type="region of interest" description="Disordered" evidence="5">
    <location>
        <begin position="377"/>
        <end position="398"/>
    </location>
</feature>
<evidence type="ECO:0000256" key="5">
    <source>
        <dbReference type="SAM" id="MobiDB-lite"/>
    </source>
</evidence>
<reference evidence="7" key="1">
    <citation type="submission" date="2022-11" db="EMBL/GenBank/DDBJ databases">
        <title>Chromosomal genome sequence assembly and mating type (MAT) locus characterization of the leprose asexual lichenized fungus Lepraria neglecta (Nyl.) Erichsen.</title>
        <authorList>
            <person name="Allen J.L."/>
            <person name="Pfeffer B."/>
        </authorList>
    </citation>
    <scope>NUCLEOTIDE SEQUENCE</scope>
    <source>
        <strain evidence="7">Allen 5258</strain>
    </source>
</reference>
<dbReference type="Gene3D" id="3.50.50.60">
    <property type="entry name" value="FAD/NAD(P)-binding domain"/>
    <property type="match status" value="2"/>
</dbReference>
<proteinExistence type="inferred from homology"/>
<name>A0AAD9Z8P1_9LECA</name>
<evidence type="ECO:0000256" key="1">
    <source>
        <dbReference type="ARBA" id="ARBA00001974"/>
    </source>
</evidence>
<dbReference type="SUPFAM" id="SSF54373">
    <property type="entry name" value="FAD-linked reductases, C-terminal domain"/>
    <property type="match status" value="1"/>
</dbReference>
<dbReference type="PANTHER" id="PTHR11552">
    <property type="entry name" value="GLUCOSE-METHANOL-CHOLINE GMC OXIDOREDUCTASE"/>
    <property type="match status" value="1"/>
</dbReference>
<dbReference type="Proteomes" id="UP001276659">
    <property type="component" value="Unassembled WGS sequence"/>
</dbReference>
<dbReference type="InterPro" id="IPR036188">
    <property type="entry name" value="FAD/NAD-bd_sf"/>
</dbReference>
<evidence type="ECO:0000256" key="2">
    <source>
        <dbReference type="ARBA" id="ARBA00010790"/>
    </source>
</evidence>
<dbReference type="InterPro" id="IPR000172">
    <property type="entry name" value="GMC_OxRdtase_N"/>
</dbReference>
<keyword evidence="8" id="KW-1185">Reference proteome</keyword>
<dbReference type="EMBL" id="JASNWA010000007">
    <property type="protein sequence ID" value="KAK3173585.1"/>
    <property type="molecule type" value="Genomic_DNA"/>
</dbReference>
<evidence type="ECO:0000256" key="3">
    <source>
        <dbReference type="ARBA" id="ARBA00022630"/>
    </source>
</evidence>
<dbReference type="GO" id="GO:0016614">
    <property type="term" value="F:oxidoreductase activity, acting on CH-OH group of donors"/>
    <property type="evidence" value="ECO:0007669"/>
    <property type="project" value="InterPro"/>
</dbReference>
<comment type="caution">
    <text evidence="7">The sequence shown here is derived from an EMBL/GenBank/DDBJ whole genome shotgun (WGS) entry which is preliminary data.</text>
</comment>
<comment type="similarity">
    <text evidence="2">Belongs to the GMC oxidoreductase family.</text>
</comment>
<organism evidence="7 8">
    <name type="scientific">Lepraria neglecta</name>
    <dbReference type="NCBI Taxonomy" id="209136"/>
    <lineage>
        <taxon>Eukaryota</taxon>
        <taxon>Fungi</taxon>
        <taxon>Dikarya</taxon>
        <taxon>Ascomycota</taxon>
        <taxon>Pezizomycotina</taxon>
        <taxon>Lecanoromycetes</taxon>
        <taxon>OSLEUM clade</taxon>
        <taxon>Lecanoromycetidae</taxon>
        <taxon>Lecanorales</taxon>
        <taxon>Lecanorineae</taxon>
        <taxon>Stereocaulaceae</taxon>
        <taxon>Lepraria</taxon>
    </lineage>
</organism>
<evidence type="ECO:0000259" key="6">
    <source>
        <dbReference type="Pfam" id="PF00732"/>
    </source>
</evidence>
<dbReference type="SUPFAM" id="SSF51905">
    <property type="entry name" value="FAD/NAD(P)-binding domain"/>
    <property type="match status" value="1"/>
</dbReference>
<dbReference type="AlphaFoldDB" id="A0AAD9Z8P1"/>
<evidence type="ECO:0000256" key="4">
    <source>
        <dbReference type="ARBA" id="ARBA00022827"/>
    </source>
</evidence>
<dbReference type="PANTHER" id="PTHR11552:SF147">
    <property type="entry name" value="CHOLINE DEHYDROGENASE, MITOCHONDRIAL"/>
    <property type="match status" value="1"/>
</dbReference>
<dbReference type="Pfam" id="PF00732">
    <property type="entry name" value="GMC_oxred_N"/>
    <property type="match status" value="1"/>
</dbReference>
<dbReference type="GO" id="GO:0050660">
    <property type="term" value="F:flavin adenine dinucleotide binding"/>
    <property type="evidence" value="ECO:0007669"/>
    <property type="project" value="InterPro"/>
</dbReference>
<evidence type="ECO:0000313" key="7">
    <source>
        <dbReference type="EMBL" id="KAK3173585.1"/>
    </source>
</evidence>
<keyword evidence="3" id="KW-0285">Flavoprotein</keyword>
<sequence length="398" mass="42877">MSTLTFDYIVAGGGTVGCILASRLSHAGFSVALFEAGPNNYSEQIMSPLAAPKLHGTQLEYNYLSTPQSNPGNRRIPNYGGRFLSGSSAVNHVNRTRCHSTDYDTWAHILEPSRPGPRGPMVITTGDRHYPLREPLRGALSESGLTFNDAANGGYFFGFAALTEKWREGRRQPAGEVYHLSKTAVFTEIIVKRVIIDEDAKIAKGIEMIYGRVFSATKEVIICCGCIKNPQLLGLSGIGPTLRGLAIGHPLFSKPGNKDGNPIDWIVTASILDTSKAAAIDKLAPKDPLIAQPHGHAEFFVSYAPIAATAFFDHSLAGTHVSTPILGSLPTSHGTVRLADKESSSDPVIDPNYLATEMDKEAAANWIPAGCAHNARNTPKSIDCRRRDPTTWTAAPNK</sequence>
<evidence type="ECO:0000313" key="8">
    <source>
        <dbReference type="Proteomes" id="UP001276659"/>
    </source>
</evidence>
<protein>
    <recommendedName>
        <fullName evidence="6">Glucose-methanol-choline oxidoreductase N-terminal domain-containing protein</fullName>
    </recommendedName>
</protein>
<comment type="cofactor">
    <cofactor evidence="1">
        <name>FAD</name>
        <dbReference type="ChEBI" id="CHEBI:57692"/>
    </cofactor>
</comment>
<dbReference type="InterPro" id="IPR012132">
    <property type="entry name" value="GMC_OxRdtase"/>
</dbReference>
<keyword evidence="4" id="KW-0274">FAD</keyword>
<gene>
    <name evidence="7" type="ORF">OEA41_006916</name>
</gene>
<dbReference type="Gene3D" id="3.30.560.10">
    <property type="entry name" value="Glucose Oxidase, domain 3"/>
    <property type="match status" value="3"/>
</dbReference>
<feature type="domain" description="Glucose-methanol-choline oxidoreductase N-terminal" evidence="6">
    <location>
        <begin position="6"/>
        <end position="251"/>
    </location>
</feature>
<accession>A0AAD9Z8P1</accession>